<evidence type="ECO:0000256" key="3">
    <source>
        <dbReference type="ARBA" id="ARBA00022750"/>
    </source>
</evidence>
<dbReference type="GO" id="GO:0006508">
    <property type="term" value="P:proteolysis"/>
    <property type="evidence" value="ECO:0007669"/>
    <property type="project" value="UniProtKB-KW"/>
</dbReference>
<dbReference type="GO" id="GO:0008233">
    <property type="term" value="F:peptidase activity"/>
    <property type="evidence" value="ECO:0007669"/>
    <property type="project" value="UniProtKB-KW"/>
</dbReference>
<dbReference type="PRINTS" id="PR00446">
    <property type="entry name" value="HYDRGNUPTAKE"/>
</dbReference>
<evidence type="ECO:0000256" key="4">
    <source>
        <dbReference type="ARBA" id="ARBA00022801"/>
    </source>
</evidence>
<evidence type="ECO:0000256" key="2">
    <source>
        <dbReference type="ARBA" id="ARBA00022670"/>
    </source>
</evidence>
<proteinExistence type="inferred from homology"/>
<dbReference type="Pfam" id="PF01750">
    <property type="entry name" value="HycI"/>
    <property type="match status" value="1"/>
</dbReference>
<keyword evidence="4" id="KW-0378">Hydrolase</keyword>
<comment type="similarity">
    <text evidence="1">Belongs to the peptidase A31 family.</text>
</comment>
<organism evidence="5 6">
    <name type="scientific">Lentzea rhizosphaerae</name>
    <dbReference type="NCBI Taxonomy" id="2041025"/>
    <lineage>
        <taxon>Bacteria</taxon>
        <taxon>Bacillati</taxon>
        <taxon>Actinomycetota</taxon>
        <taxon>Actinomycetes</taxon>
        <taxon>Pseudonocardiales</taxon>
        <taxon>Pseudonocardiaceae</taxon>
        <taxon>Lentzea</taxon>
    </lineage>
</organism>
<dbReference type="Gene3D" id="3.40.50.1450">
    <property type="entry name" value="HybD-like"/>
    <property type="match status" value="1"/>
</dbReference>
<dbReference type="PANTHER" id="PTHR30302">
    <property type="entry name" value="HYDROGENASE 1 MATURATION PROTEASE"/>
    <property type="match status" value="1"/>
</dbReference>
<dbReference type="RefSeq" id="WP_382369455.1">
    <property type="nucleotide sequence ID" value="NZ_JBHRZI010000007.1"/>
</dbReference>
<evidence type="ECO:0000256" key="1">
    <source>
        <dbReference type="ARBA" id="ARBA00006814"/>
    </source>
</evidence>
<dbReference type="NCBIfam" id="TIGR00072">
    <property type="entry name" value="hydrog_prot"/>
    <property type="match status" value="1"/>
</dbReference>
<keyword evidence="3" id="KW-0064">Aspartyl protease</keyword>
<accession>A0ABV8BMZ8</accession>
<protein>
    <submittedName>
        <fullName evidence="5">Hydrogenase maturation protease</fullName>
    </submittedName>
</protein>
<sequence length="155" mass="16504">MTERVLVAGIGNVFLGDDGFGVEVVRRLAGVPLPDWVRVTDYGVRGLHLAYDLAGADHELTILVDATERGDEAGTVHVVELDTSVRGKPCLDAHGMQPDVVLNLVAWLGNEPRRVLLVGCEPEVLDHRMGLSPAVERAVGTAAGAVVDLVTNHGR</sequence>
<dbReference type="EMBL" id="JBHRZI010000007">
    <property type="protein sequence ID" value="MFC3890839.1"/>
    <property type="molecule type" value="Genomic_DNA"/>
</dbReference>
<dbReference type="SUPFAM" id="SSF53163">
    <property type="entry name" value="HybD-like"/>
    <property type="match status" value="1"/>
</dbReference>
<dbReference type="InterPro" id="IPR000671">
    <property type="entry name" value="Peptidase_A31"/>
</dbReference>
<gene>
    <name evidence="5" type="ORF">ACFOWZ_05085</name>
</gene>
<dbReference type="Proteomes" id="UP001595690">
    <property type="component" value="Unassembled WGS sequence"/>
</dbReference>
<keyword evidence="6" id="KW-1185">Reference proteome</keyword>
<name>A0ABV8BMZ8_9PSEU</name>
<dbReference type="InterPro" id="IPR023430">
    <property type="entry name" value="Pept_HybD-like_dom_sf"/>
</dbReference>
<evidence type="ECO:0000313" key="6">
    <source>
        <dbReference type="Proteomes" id="UP001595690"/>
    </source>
</evidence>
<evidence type="ECO:0000313" key="5">
    <source>
        <dbReference type="EMBL" id="MFC3890839.1"/>
    </source>
</evidence>
<keyword evidence="2 5" id="KW-0645">Protease</keyword>
<comment type="caution">
    <text evidence="5">The sequence shown here is derived from an EMBL/GenBank/DDBJ whole genome shotgun (WGS) entry which is preliminary data.</text>
</comment>
<reference evidence="6" key="1">
    <citation type="journal article" date="2019" name="Int. J. Syst. Evol. Microbiol.">
        <title>The Global Catalogue of Microorganisms (GCM) 10K type strain sequencing project: providing services to taxonomists for standard genome sequencing and annotation.</title>
        <authorList>
            <consortium name="The Broad Institute Genomics Platform"/>
            <consortium name="The Broad Institute Genome Sequencing Center for Infectious Disease"/>
            <person name="Wu L."/>
            <person name="Ma J."/>
        </authorList>
    </citation>
    <scope>NUCLEOTIDE SEQUENCE [LARGE SCALE GENOMIC DNA]</scope>
    <source>
        <strain evidence="6">CGMCC 4.7405</strain>
    </source>
</reference>
<dbReference type="PANTHER" id="PTHR30302:SF1">
    <property type="entry name" value="HYDROGENASE 2 MATURATION PROTEASE"/>
    <property type="match status" value="1"/>
</dbReference>